<gene>
    <name evidence="2" type="ORF">PSYICH_LOCUS1817</name>
</gene>
<dbReference type="AlphaFoldDB" id="A0A9P0CLD3"/>
<organism evidence="2 3">
    <name type="scientific">Psylliodes chrysocephalus</name>
    <dbReference type="NCBI Taxonomy" id="3402493"/>
    <lineage>
        <taxon>Eukaryota</taxon>
        <taxon>Metazoa</taxon>
        <taxon>Ecdysozoa</taxon>
        <taxon>Arthropoda</taxon>
        <taxon>Hexapoda</taxon>
        <taxon>Insecta</taxon>
        <taxon>Pterygota</taxon>
        <taxon>Neoptera</taxon>
        <taxon>Endopterygota</taxon>
        <taxon>Coleoptera</taxon>
        <taxon>Polyphaga</taxon>
        <taxon>Cucujiformia</taxon>
        <taxon>Chrysomeloidea</taxon>
        <taxon>Chrysomelidae</taxon>
        <taxon>Galerucinae</taxon>
        <taxon>Alticini</taxon>
        <taxon>Psylliodes</taxon>
    </lineage>
</organism>
<keyword evidence="3" id="KW-1185">Reference proteome</keyword>
<protein>
    <submittedName>
        <fullName evidence="2">Uncharacterized protein</fullName>
    </submittedName>
</protein>
<dbReference type="Proteomes" id="UP001153636">
    <property type="component" value="Chromosome 10"/>
</dbReference>
<dbReference type="OrthoDB" id="7700260at2759"/>
<sequence length="203" mass="23217">MKWILQTLTAIVIVRTLECYPLQQSNPRQPKNLGYLDYLQPDVDYNNLDIEPDSYMSLALENNPLSRTVPSRKQQEFNSPIYYIRIPPQPYMFVQGLGYVSQPVAPPVSQFLNLPVSFVSNGKPNSIYQWSGAFQGFDNPTQAPTYSEYVKPKPQKPMKKPLKDSTIHKLPGSFGFNGKPEDIFVLRDSYNSLYSDVLQNVYP</sequence>
<dbReference type="Pfam" id="PF16027">
    <property type="entry name" value="DUF4786"/>
    <property type="match status" value="1"/>
</dbReference>
<accession>A0A9P0CLD3</accession>
<dbReference type="EMBL" id="OV651822">
    <property type="protein sequence ID" value="CAH1100772.1"/>
    <property type="molecule type" value="Genomic_DNA"/>
</dbReference>
<reference evidence="2" key="1">
    <citation type="submission" date="2022-01" db="EMBL/GenBank/DDBJ databases">
        <authorList>
            <person name="King R."/>
        </authorList>
    </citation>
    <scope>NUCLEOTIDE SEQUENCE</scope>
</reference>
<keyword evidence="1" id="KW-0732">Signal</keyword>
<feature type="signal peptide" evidence="1">
    <location>
        <begin position="1"/>
        <end position="19"/>
    </location>
</feature>
<proteinExistence type="predicted"/>
<evidence type="ECO:0000256" key="1">
    <source>
        <dbReference type="SAM" id="SignalP"/>
    </source>
</evidence>
<evidence type="ECO:0000313" key="2">
    <source>
        <dbReference type="EMBL" id="CAH1100772.1"/>
    </source>
</evidence>
<feature type="chain" id="PRO_5040438837" evidence="1">
    <location>
        <begin position="20"/>
        <end position="203"/>
    </location>
</feature>
<name>A0A9P0CLD3_9CUCU</name>
<evidence type="ECO:0000313" key="3">
    <source>
        <dbReference type="Proteomes" id="UP001153636"/>
    </source>
</evidence>
<dbReference type="InterPro" id="IPR031983">
    <property type="entry name" value="DUF4786"/>
</dbReference>